<evidence type="ECO:0000256" key="2">
    <source>
        <dbReference type="ARBA" id="ARBA00010400"/>
    </source>
</evidence>
<dbReference type="Gene3D" id="1.10.10.2460">
    <property type="match status" value="2"/>
</dbReference>
<reference evidence="6 7" key="1">
    <citation type="journal article" date="2017" name="Genome Biol. Evol.">
        <title>Phytophthora megakarya and P. palmivora, closely related causal agents of cacao black pod rot, underwent increases in genome sizes and gene numbers by different mechanisms.</title>
        <authorList>
            <person name="Ali S.S."/>
            <person name="Shao J."/>
            <person name="Lary D.J."/>
            <person name="Kronmiller B."/>
            <person name="Shen D."/>
            <person name="Strem M.D."/>
            <person name="Amoako-Attah I."/>
            <person name="Akrofi A.Y."/>
            <person name="Begoude B.A."/>
            <person name="Ten Hoopen G.M."/>
            <person name="Coulibaly K."/>
            <person name="Kebe B.I."/>
            <person name="Melnick R.L."/>
            <person name="Guiltinan M.J."/>
            <person name="Tyler B.M."/>
            <person name="Meinhardt L.W."/>
            <person name="Bailey B.A."/>
        </authorList>
    </citation>
    <scope>NUCLEOTIDE SEQUENCE [LARGE SCALE GENOMIC DNA]</scope>
    <source>
        <strain evidence="7">sbr112.9</strain>
    </source>
</reference>
<comment type="function">
    <text evidence="5">Effector that suppresses plant defense responses during pathogen infection.</text>
</comment>
<accession>A0A2P4XMK7</accession>
<sequence>MRLHYVLMVVAATLATVNGAVSEAKVVENTNFQKVAHATPINSIDTVQAETTSKRMLRGADTNHVDSTTVYYYPPKDKKKRKPFIEVRLQKALSNPKKRRQLYAQWYQSGFSPKQVAKGLDQSENKELDQLYRRVAKGYATQRGSATEYLFTPTMRLHYVLMMVAATLATVNGAITEAKVVENTNFQKVAHATPINSIDTVQAETTSKRMLRGADTNHVDSTNVYYYPPKDKKKRKPFIEVRLQKALSNPKKTKRLYEQWYQSGFSPKQVAKGLDQSENRELDQLYRRVAKGYAAYVKEKRSQQQTM</sequence>
<gene>
    <name evidence="6" type="ORF">PHPALM_17296</name>
</gene>
<protein>
    <recommendedName>
        <fullName evidence="5">RxLR effector protein</fullName>
    </recommendedName>
</protein>
<name>A0A2P4XMK7_9STRA</name>
<keyword evidence="3 5" id="KW-0964">Secreted</keyword>
<evidence type="ECO:0000256" key="3">
    <source>
        <dbReference type="ARBA" id="ARBA00022525"/>
    </source>
</evidence>
<evidence type="ECO:0000256" key="1">
    <source>
        <dbReference type="ARBA" id="ARBA00004613"/>
    </source>
</evidence>
<dbReference type="AlphaFoldDB" id="A0A2P4XMK7"/>
<feature type="chain" id="PRO_5028516107" description="RxLR effector protein" evidence="5">
    <location>
        <begin position="20"/>
        <end position="307"/>
    </location>
</feature>
<proteinExistence type="inferred from homology"/>
<organism evidence="6 7">
    <name type="scientific">Phytophthora palmivora</name>
    <dbReference type="NCBI Taxonomy" id="4796"/>
    <lineage>
        <taxon>Eukaryota</taxon>
        <taxon>Sar</taxon>
        <taxon>Stramenopiles</taxon>
        <taxon>Oomycota</taxon>
        <taxon>Peronosporomycetes</taxon>
        <taxon>Peronosporales</taxon>
        <taxon>Peronosporaceae</taxon>
        <taxon>Phytophthora</taxon>
    </lineage>
</organism>
<dbReference type="GO" id="GO:0005576">
    <property type="term" value="C:extracellular region"/>
    <property type="evidence" value="ECO:0007669"/>
    <property type="project" value="UniProtKB-SubCell"/>
</dbReference>
<dbReference type="EMBL" id="NCKW01009533">
    <property type="protein sequence ID" value="POM66787.1"/>
    <property type="molecule type" value="Genomic_DNA"/>
</dbReference>
<comment type="caution">
    <text evidence="6">The sequence shown here is derived from an EMBL/GenBank/DDBJ whole genome shotgun (WGS) entry which is preliminary data.</text>
</comment>
<dbReference type="OrthoDB" id="129247at2759"/>
<dbReference type="Proteomes" id="UP000237271">
    <property type="component" value="Unassembled WGS sequence"/>
</dbReference>
<comment type="subcellular location">
    <subcellularLocation>
        <location evidence="1 5">Secreted</location>
    </subcellularLocation>
</comment>
<evidence type="ECO:0000256" key="5">
    <source>
        <dbReference type="RuleBase" id="RU367124"/>
    </source>
</evidence>
<dbReference type="Pfam" id="PF16810">
    <property type="entry name" value="RXLR"/>
    <property type="match status" value="2"/>
</dbReference>
<evidence type="ECO:0000313" key="6">
    <source>
        <dbReference type="EMBL" id="POM66787.1"/>
    </source>
</evidence>
<comment type="similarity">
    <text evidence="2 5">Belongs to the RxLR effector family.</text>
</comment>
<evidence type="ECO:0000313" key="7">
    <source>
        <dbReference type="Proteomes" id="UP000237271"/>
    </source>
</evidence>
<keyword evidence="4 5" id="KW-0732">Signal</keyword>
<evidence type="ECO:0000256" key="4">
    <source>
        <dbReference type="ARBA" id="ARBA00022729"/>
    </source>
</evidence>
<keyword evidence="7" id="KW-1185">Reference proteome</keyword>
<dbReference type="InterPro" id="IPR031825">
    <property type="entry name" value="RXLR"/>
</dbReference>
<feature type="signal peptide" evidence="5">
    <location>
        <begin position="1"/>
        <end position="19"/>
    </location>
</feature>